<comment type="caution">
    <text evidence="7">The sequence shown here is derived from an EMBL/GenBank/DDBJ whole genome shotgun (WGS) entry which is preliminary data.</text>
</comment>
<sequence length="194" mass="20275">MTAEEVRSLVIETVVSPGEAARKIVGFRLPTGVLWTALALIGVLNSLYYGLLLPGAAEAGLVPQTMAESPLLIAVIVLSILAAMAYLLRISGRMLGGAGDMADMLKITVWLQGLRLLAQVAISFISLISPAIGWLVAMVVGIWGLWILIVFIAAGHGFETLKGLGTLVMTFIATILIMSVLSAALGLGPPPGEL</sequence>
<dbReference type="AlphaFoldDB" id="A3U434"/>
<dbReference type="Pfam" id="PF04893">
    <property type="entry name" value="Yip1"/>
    <property type="match status" value="1"/>
</dbReference>
<evidence type="ECO:0000259" key="6">
    <source>
        <dbReference type="Pfam" id="PF04893"/>
    </source>
</evidence>
<keyword evidence="3 5" id="KW-1133">Transmembrane helix</keyword>
<keyword evidence="2 5" id="KW-0812">Transmembrane</keyword>
<dbReference type="TCDB" id="9.B.29.2.12">
    <property type="family name" value="the 4-5 tms putative chaperone (4-5pc) family"/>
</dbReference>
<keyword evidence="8" id="KW-1185">Reference proteome</keyword>
<evidence type="ECO:0000256" key="4">
    <source>
        <dbReference type="ARBA" id="ARBA00023136"/>
    </source>
</evidence>
<feature type="domain" description="Yip1" evidence="6">
    <location>
        <begin position="12"/>
        <end position="179"/>
    </location>
</feature>
<evidence type="ECO:0000313" key="8">
    <source>
        <dbReference type="Proteomes" id="UP000004318"/>
    </source>
</evidence>
<dbReference type="eggNOG" id="ENOG5032RKM">
    <property type="taxonomic scope" value="Bacteria"/>
</dbReference>
<protein>
    <recommendedName>
        <fullName evidence="6">Yip1 domain-containing protein</fullName>
    </recommendedName>
</protein>
<dbReference type="STRING" id="252305.OB2597_03549"/>
<reference evidence="7 8" key="1">
    <citation type="journal article" date="2010" name="J. Bacteriol.">
        <title>Genome sequences of Oceanicola granulosus HTCC2516(T) and Oceanicola batsensis HTCC2597(TDelta).</title>
        <authorList>
            <person name="Thrash J.C."/>
            <person name="Cho J.C."/>
            <person name="Vergin K.L."/>
            <person name="Giovannoni S.J."/>
        </authorList>
    </citation>
    <scope>NUCLEOTIDE SEQUENCE [LARGE SCALE GENOMIC DNA]</scope>
    <source>
        <strain evidence="8">ATCC BAA-863 / DSM 15984 / KCTC 12145 / HTCC2597</strain>
    </source>
</reference>
<feature type="transmembrane region" description="Helical" evidence="5">
    <location>
        <begin position="109"/>
        <end position="128"/>
    </location>
</feature>
<keyword evidence="4 5" id="KW-0472">Membrane</keyword>
<dbReference type="RefSeq" id="WP_009804960.1">
    <property type="nucleotide sequence ID" value="NZ_CH724131.1"/>
</dbReference>
<evidence type="ECO:0000256" key="2">
    <source>
        <dbReference type="ARBA" id="ARBA00022692"/>
    </source>
</evidence>
<dbReference type="GO" id="GO:0016020">
    <property type="term" value="C:membrane"/>
    <property type="evidence" value="ECO:0007669"/>
    <property type="project" value="UniProtKB-SubCell"/>
</dbReference>
<evidence type="ECO:0000313" key="7">
    <source>
        <dbReference type="EMBL" id="EAQ01081.1"/>
    </source>
</evidence>
<organism evidence="7 8">
    <name type="scientific">Pseudooceanicola batsensis (strain ATCC BAA-863 / DSM 15984 / KCTC 12145 / HTCC2597)</name>
    <name type="common">Oceanicola batsensis</name>
    <dbReference type="NCBI Taxonomy" id="252305"/>
    <lineage>
        <taxon>Bacteria</taxon>
        <taxon>Pseudomonadati</taxon>
        <taxon>Pseudomonadota</taxon>
        <taxon>Alphaproteobacteria</taxon>
        <taxon>Rhodobacterales</taxon>
        <taxon>Paracoccaceae</taxon>
        <taxon>Pseudooceanicola</taxon>
    </lineage>
</organism>
<dbReference type="InterPro" id="IPR006977">
    <property type="entry name" value="Yip1_dom"/>
</dbReference>
<feature type="transmembrane region" description="Helical" evidence="5">
    <location>
        <begin position="32"/>
        <end position="51"/>
    </location>
</feature>
<evidence type="ECO:0000256" key="1">
    <source>
        <dbReference type="ARBA" id="ARBA00004141"/>
    </source>
</evidence>
<dbReference type="EMBL" id="AAMO01000019">
    <property type="protein sequence ID" value="EAQ01081.1"/>
    <property type="molecule type" value="Genomic_DNA"/>
</dbReference>
<feature type="transmembrane region" description="Helical" evidence="5">
    <location>
        <begin position="134"/>
        <end position="154"/>
    </location>
</feature>
<dbReference type="OrthoDB" id="7872013at2"/>
<gene>
    <name evidence="7" type="ORF">OB2597_03549</name>
</gene>
<dbReference type="Proteomes" id="UP000004318">
    <property type="component" value="Unassembled WGS sequence"/>
</dbReference>
<evidence type="ECO:0000256" key="5">
    <source>
        <dbReference type="SAM" id="Phobius"/>
    </source>
</evidence>
<evidence type="ECO:0000256" key="3">
    <source>
        <dbReference type="ARBA" id="ARBA00022989"/>
    </source>
</evidence>
<name>A3U434_PSEBH</name>
<accession>A3U434</accession>
<feature type="transmembrane region" description="Helical" evidence="5">
    <location>
        <begin position="166"/>
        <end position="187"/>
    </location>
</feature>
<comment type="subcellular location">
    <subcellularLocation>
        <location evidence="1">Membrane</location>
        <topology evidence="1">Multi-pass membrane protein</topology>
    </subcellularLocation>
</comment>
<proteinExistence type="predicted"/>
<dbReference type="HOGENOM" id="CLU_117637_1_0_5"/>
<feature type="transmembrane region" description="Helical" evidence="5">
    <location>
        <begin position="71"/>
        <end position="88"/>
    </location>
</feature>